<dbReference type="InterPro" id="IPR011043">
    <property type="entry name" value="Gal_Oxase/kelch_b-propeller"/>
</dbReference>
<dbReference type="SUPFAM" id="SSF50965">
    <property type="entry name" value="Galactose oxidase, central domain"/>
    <property type="match status" value="1"/>
</dbReference>
<feature type="compositionally biased region" description="Low complexity" evidence="1">
    <location>
        <begin position="670"/>
        <end position="686"/>
    </location>
</feature>
<reference evidence="2 3" key="1">
    <citation type="journal article" date="2019" name="BMC Genomics">
        <title>Chromosome level assembly and comparative genome analysis confirm lager-brewing yeasts originated from a single hybridization.</title>
        <authorList>
            <person name="Salazar A.N."/>
            <person name="Gorter de Vries A.R."/>
            <person name="van den Broek M."/>
            <person name="Brouwers N."/>
            <person name="de la Torre Cortes P."/>
            <person name="Kuijpers N.G.A."/>
            <person name="Daran J.G."/>
            <person name="Abeel T."/>
        </authorList>
    </citation>
    <scope>NUCLEOTIDE SEQUENCE [LARGE SCALE GENOMIC DNA]</scope>
    <source>
        <strain evidence="2 3">CBS 1483</strain>
    </source>
</reference>
<keyword evidence="3" id="KW-1185">Reference proteome</keyword>
<feature type="region of interest" description="Disordered" evidence="1">
    <location>
        <begin position="638"/>
        <end position="709"/>
    </location>
</feature>
<evidence type="ECO:0000313" key="3">
    <source>
        <dbReference type="Proteomes" id="UP000501346"/>
    </source>
</evidence>
<feature type="region of interest" description="Disordered" evidence="1">
    <location>
        <begin position="142"/>
        <end position="171"/>
    </location>
</feature>
<dbReference type="PANTHER" id="PTHR23244:SF471">
    <property type="entry name" value="GUANINE NUCLEOTIDE-BINDING PROTEIN SUBUNIT BETA 1-RELATED"/>
    <property type="match status" value="1"/>
</dbReference>
<dbReference type="AlphaFoldDB" id="A0A6C1E9U3"/>
<sequence>MPLSNTFGTHSLETHSLHIQPAPHMKLSKEERSHYRERYHSLDYISNYVSVFDQAMSYNIDSRIRKENELLLKKYYESRKPFSFTNFRQGSVISSSDSSTGFTERTKIYSFLNDFISNCVNEVDPYTLKMTVRNRHSALNMVNMDDERKDKDSEDNLEENPNNDHFGRSGDGSLYSSERLEILRSCSTRSYFKYYKKLLTVDLKDCDILKRHNLWMPMIARKFRFILISNAEPKDASLASPVPIPIISPDLDIFQKKTCPLFINGTDCVPKSYDTFSGSSVVMSIFSEFKFPPLTYHCSVELNDQLFIVGGLMACHRYDEEAADLKDFYVDGIKNLPPPLLPDLINNPSMISNPHLYCLSLTSSRLTRPDIAGYIPPPLVCSQGCKLTERHIFFYGGFEIKSETQVDDKGRYFIRKRAFLNNTGYILDTVTFKFSKIELVAPPYQFAIYNNFSPRFGHMQSSVSNSSNNLANDSSSTSTKGRRSISPYRRGSGDYKIDDLVGPPASKDYLPSDSMSNVTIPRSTDSFSSKTFSTGTHSCSSVNTIIIFGGYSQTGDDKYEAMNDMWKIDIPVISRGKRNYYKFADTVTVTKIPVIDDPELWPSRRAFSACCVPDYFTQEAEPIEKRLLRNLKNDFSIDMETQPGNKPSQPLFPNIPHSRKEKKNGRDSMHASSSSNSTSDDASLKSAKNTNSSPSISPKHTPPLNMPKRGTPFGRVVAFHGGSDRYSVCCDMWWFDFDSEIWAKIDLFAKTQDESDGLVPISLCMVGHSMTTVGRKVVLIGGLRQEDVDRLYMDEAVPEEKVSGIPLGSGVINVVDLDTQCLQGCKLIRYEGDTKDSVIMDFHLGEPHQVLAVAGSVAQCKGGVTMVGGVVAGRQNISKLYLRGAVLQLILPSMNLAN</sequence>
<dbReference type="EMBL" id="CP049005">
    <property type="protein sequence ID" value="QID85711.1"/>
    <property type="molecule type" value="Genomic_DNA"/>
</dbReference>
<gene>
    <name evidence="2" type="primary">GPB1_2</name>
    <name evidence="2" type="ORF">GRS66_008296</name>
</gene>
<evidence type="ECO:0000313" key="2">
    <source>
        <dbReference type="EMBL" id="QID85711.1"/>
    </source>
</evidence>
<feature type="compositionally biased region" description="Polar residues" evidence="1">
    <location>
        <begin position="687"/>
        <end position="698"/>
    </location>
</feature>
<feature type="compositionally biased region" description="Low complexity" evidence="1">
    <location>
        <begin position="463"/>
        <end position="478"/>
    </location>
</feature>
<evidence type="ECO:0000256" key="1">
    <source>
        <dbReference type="SAM" id="MobiDB-lite"/>
    </source>
</evidence>
<dbReference type="OrthoDB" id="10251809at2759"/>
<proteinExistence type="predicted"/>
<protein>
    <submittedName>
        <fullName evidence="2">Guanine nucleotide-binding protein subunit beta 1</fullName>
    </submittedName>
</protein>
<organism evidence="2 3">
    <name type="scientific">Saccharomyces pastorianus</name>
    <name type="common">Lager yeast</name>
    <name type="synonym">Saccharomyces cerevisiae x Saccharomyces eubayanus</name>
    <dbReference type="NCBI Taxonomy" id="27292"/>
    <lineage>
        <taxon>Eukaryota</taxon>
        <taxon>Fungi</taxon>
        <taxon>Dikarya</taxon>
        <taxon>Ascomycota</taxon>
        <taxon>Saccharomycotina</taxon>
        <taxon>Saccharomycetes</taxon>
        <taxon>Saccharomycetales</taxon>
        <taxon>Saccharomycetaceae</taxon>
        <taxon>Saccharomyces</taxon>
    </lineage>
</organism>
<dbReference type="PANTHER" id="PTHR23244">
    <property type="entry name" value="KELCH REPEAT DOMAIN"/>
    <property type="match status" value="1"/>
</dbReference>
<dbReference type="Proteomes" id="UP000501346">
    <property type="component" value="Chromosome SeVIII-SeXV"/>
</dbReference>
<feature type="region of interest" description="Disordered" evidence="1">
    <location>
        <begin position="463"/>
        <end position="496"/>
    </location>
</feature>
<accession>A0A6C1E9U3</accession>
<feature type="compositionally biased region" description="Basic and acidic residues" evidence="1">
    <location>
        <begin position="145"/>
        <end position="154"/>
    </location>
</feature>
<name>A0A6C1E9U3_SACPS</name>